<dbReference type="Proteomes" id="UP000006190">
    <property type="component" value="Unassembled WGS sequence"/>
</dbReference>
<keyword evidence="4 7" id="KW-1133">Transmembrane helix</keyword>
<dbReference type="eggNOG" id="COG0577">
    <property type="taxonomic scope" value="Bacteria"/>
</dbReference>
<keyword evidence="2" id="KW-1003">Cell membrane</keyword>
<evidence type="ECO:0000259" key="8">
    <source>
        <dbReference type="Pfam" id="PF02687"/>
    </source>
</evidence>
<dbReference type="PANTHER" id="PTHR30572:SF4">
    <property type="entry name" value="ABC TRANSPORTER PERMEASE YTRF"/>
    <property type="match status" value="1"/>
</dbReference>
<protein>
    <recommendedName>
        <fullName evidence="12">ABC3 transporter permease protein domain-containing protein</fullName>
    </recommendedName>
</protein>
<sequence length="407" mass="45606">MRISEILKASLATLRMNGRRTFLTMIGIIIGIAAVITILSLGKGFEKQTLDSLAKDEKGRRSQIFYYNISDFDQDPSQLDPFSSQNVDYISSLPGVDEVSLSGEQVTEEYMGIRYRQLEEYYTVAISESTQYRLLAGRNLNLADSNAKMPYAMIDEMTAMTFFGQADQALHKVLTIDSHDYTIVGVFIPDINPDQNLDPMVDNGMMNMNQLAIPTGTYRRFSLQSSYNYSMKVFYQDAADMKGLNQEINQYLQDNGHERENGTYEYYDMTETMDEIGNQLKMITLFITAIAAISLFIAGVGVMNMMYISVAERTKEIGIRRSIGATKQSIQWQFLLEGIAITTLGGLIGYVLGFTIAKIIGNFISFQAVFDIPTALLTVVISVLIGILSSVFPARQASRKNVIEILR</sequence>
<feature type="transmembrane region" description="Helical" evidence="7">
    <location>
        <begin position="332"/>
        <end position="360"/>
    </location>
</feature>
<dbReference type="GO" id="GO:0005886">
    <property type="term" value="C:plasma membrane"/>
    <property type="evidence" value="ECO:0007669"/>
    <property type="project" value="UniProtKB-SubCell"/>
</dbReference>
<gene>
    <name evidence="10" type="ORF">HMPREF9708_01187</name>
</gene>
<evidence type="ECO:0000256" key="3">
    <source>
        <dbReference type="ARBA" id="ARBA00022692"/>
    </source>
</evidence>
<evidence type="ECO:0000259" key="9">
    <source>
        <dbReference type="Pfam" id="PF12704"/>
    </source>
</evidence>
<keyword evidence="3 7" id="KW-0812">Transmembrane</keyword>
<comment type="subcellular location">
    <subcellularLocation>
        <location evidence="1">Cell membrane</location>
        <topology evidence="1">Multi-pass membrane protein</topology>
    </subcellularLocation>
</comment>
<feature type="domain" description="MacB-like periplasmic core" evidence="9">
    <location>
        <begin position="21"/>
        <end position="250"/>
    </location>
</feature>
<evidence type="ECO:0000256" key="1">
    <source>
        <dbReference type="ARBA" id="ARBA00004651"/>
    </source>
</evidence>
<dbReference type="AlphaFoldDB" id="H3NJZ8"/>
<evidence type="ECO:0000313" key="10">
    <source>
        <dbReference type="EMBL" id="EHR36515.1"/>
    </source>
</evidence>
<dbReference type="InterPro" id="IPR050250">
    <property type="entry name" value="Macrolide_Exporter_MacB"/>
</dbReference>
<evidence type="ECO:0008006" key="12">
    <source>
        <dbReference type="Google" id="ProtNLM"/>
    </source>
</evidence>
<dbReference type="STRING" id="883113.HMPREF9708_01187"/>
<evidence type="ECO:0000313" key="11">
    <source>
        <dbReference type="Proteomes" id="UP000006190"/>
    </source>
</evidence>
<organism evidence="10 11">
    <name type="scientific">Facklamia languida CCUG 37842</name>
    <dbReference type="NCBI Taxonomy" id="883113"/>
    <lineage>
        <taxon>Bacteria</taxon>
        <taxon>Bacillati</taxon>
        <taxon>Bacillota</taxon>
        <taxon>Bacilli</taxon>
        <taxon>Lactobacillales</taxon>
        <taxon>Aerococcaceae</taxon>
        <taxon>Facklamia</taxon>
    </lineage>
</organism>
<dbReference type="Pfam" id="PF12704">
    <property type="entry name" value="MacB_PCD"/>
    <property type="match status" value="1"/>
</dbReference>
<proteinExistence type="inferred from homology"/>
<dbReference type="OrthoDB" id="9770036at2"/>
<dbReference type="Pfam" id="PF02687">
    <property type="entry name" value="FtsX"/>
    <property type="match status" value="1"/>
</dbReference>
<dbReference type="EMBL" id="AGEG01000014">
    <property type="protein sequence ID" value="EHR36515.1"/>
    <property type="molecule type" value="Genomic_DNA"/>
</dbReference>
<keyword evidence="11" id="KW-1185">Reference proteome</keyword>
<name>H3NJZ8_9LACT</name>
<feature type="transmembrane region" description="Helical" evidence="7">
    <location>
        <begin position="21"/>
        <end position="42"/>
    </location>
</feature>
<accession>H3NJZ8</accession>
<evidence type="ECO:0000256" key="2">
    <source>
        <dbReference type="ARBA" id="ARBA00022475"/>
    </source>
</evidence>
<dbReference type="PATRIC" id="fig|883113.3.peg.1182"/>
<comment type="caution">
    <text evidence="10">The sequence shown here is derived from an EMBL/GenBank/DDBJ whole genome shotgun (WGS) entry which is preliminary data.</text>
</comment>
<evidence type="ECO:0000256" key="5">
    <source>
        <dbReference type="ARBA" id="ARBA00023136"/>
    </source>
</evidence>
<evidence type="ECO:0000256" key="6">
    <source>
        <dbReference type="ARBA" id="ARBA00038076"/>
    </source>
</evidence>
<comment type="similarity">
    <text evidence="6">Belongs to the ABC-4 integral membrane protein family.</text>
</comment>
<feature type="transmembrane region" description="Helical" evidence="7">
    <location>
        <begin position="372"/>
        <end position="392"/>
    </location>
</feature>
<dbReference type="HOGENOM" id="CLU_000604_8_0_9"/>
<keyword evidence="5 7" id="KW-0472">Membrane</keyword>
<dbReference type="PANTHER" id="PTHR30572">
    <property type="entry name" value="MEMBRANE COMPONENT OF TRANSPORTER-RELATED"/>
    <property type="match status" value="1"/>
</dbReference>
<feature type="transmembrane region" description="Helical" evidence="7">
    <location>
        <begin position="282"/>
        <end position="311"/>
    </location>
</feature>
<reference evidence="10 11" key="1">
    <citation type="submission" date="2012-01" db="EMBL/GenBank/DDBJ databases">
        <title>The Genome Sequence of Facklamia languida CCUG 37842.</title>
        <authorList>
            <consortium name="The Broad Institute Genome Sequencing Platform"/>
            <person name="Earl A."/>
            <person name="Ward D."/>
            <person name="Feldgarden M."/>
            <person name="Gevers D."/>
            <person name="Huys G."/>
            <person name="Young S.K."/>
            <person name="Zeng Q."/>
            <person name="Gargeya S."/>
            <person name="Fitzgerald M."/>
            <person name="Haas B."/>
            <person name="Abouelleil A."/>
            <person name="Alvarado L."/>
            <person name="Arachchi H.M."/>
            <person name="Berlin A."/>
            <person name="Chapman S.B."/>
            <person name="Gearin G."/>
            <person name="Goldberg J."/>
            <person name="Griggs A."/>
            <person name="Gujja S."/>
            <person name="Hansen M."/>
            <person name="Heiman D."/>
            <person name="Howarth C."/>
            <person name="Larimer J."/>
            <person name="Lui A."/>
            <person name="MacDonald P.J.P."/>
            <person name="McCowen C."/>
            <person name="Montmayeur A."/>
            <person name="Murphy C."/>
            <person name="Neiman D."/>
            <person name="Pearson M."/>
            <person name="Priest M."/>
            <person name="Roberts A."/>
            <person name="Saif S."/>
            <person name="Shea T."/>
            <person name="Sisk P."/>
            <person name="Stolte C."/>
            <person name="Sykes S."/>
            <person name="Wortman J."/>
            <person name="Nusbaum C."/>
            <person name="Birren B."/>
        </authorList>
    </citation>
    <scope>NUCLEOTIDE SEQUENCE [LARGE SCALE GENOMIC DNA]</scope>
    <source>
        <strain evidence="10 11">CCUG 37842</strain>
    </source>
</reference>
<evidence type="ECO:0000256" key="7">
    <source>
        <dbReference type="SAM" id="Phobius"/>
    </source>
</evidence>
<evidence type="ECO:0000256" key="4">
    <source>
        <dbReference type="ARBA" id="ARBA00022989"/>
    </source>
</evidence>
<dbReference type="InterPro" id="IPR025857">
    <property type="entry name" value="MacB_PCD"/>
</dbReference>
<dbReference type="InterPro" id="IPR003838">
    <property type="entry name" value="ABC3_permease_C"/>
</dbReference>
<feature type="domain" description="ABC3 transporter permease C-terminal" evidence="8">
    <location>
        <begin position="289"/>
        <end position="401"/>
    </location>
</feature>
<dbReference type="GO" id="GO:0022857">
    <property type="term" value="F:transmembrane transporter activity"/>
    <property type="evidence" value="ECO:0007669"/>
    <property type="project" value="TreeGrafter"/>
</dbReference>